<dbReference type="GO" id="GO:0000978">
    <property type="term" value="F:RNA polymerase II cis-regulatory region sequence-specific DNA binding"/>
    <property type="evidence" value="ECO:0007669"/>
    <property type="project" value="TreeGrafter"/>
</dbReference>
<dbReference type="GO" id="GO:0000981">
    <property type="term" value="F:DNA-binding transcription factor activity, RNA polymerase II-specific"/>
    <property type="evidence" value="ECO:0007669"/>
    <property type="project" value="TreeGrafter"/>
</dbReference>
<dbReference type="InterPro" id="IPR045239">
    <property type="entry name" value="bHLH95_bHLH"/>
</dbReference>
<proteinExistence type="predicted"/>
<feature type="compositionally biased region" description="Gly residues" evidence="7">
    <location>
        <begin position="73"/>
        <end position="83"/>
    </location>
</feature>
<evidence type="ECO:0000256" key="5">
    <source>
        <dbReference type="ARBA" id="ARBA00023163"/>
    </source>
</evidence>
<organism evidence="9 10">
    <name type="scientific">Lithocarpus litseifolius</name>
    <dbReference type="NCBI Taxonomy" id="425828"/>
    <lineage>
        <taxon>Eukaryota</taxon>
        <taxon>Viridiplantae</taxon>
        <taxon>Streptophyta</taxon>
        <taxon>Embryophyta</taxon>
        <taxon>Tracheophyta</taxon>
        <taxon>Spermatophyta</taxon>
        <taxon>Magnoliopsida</taxon>
        <taxon>eudicotyledons</taxon>
        <taxon>Gunneridae</taxon>
        <taxon>Pentapetalae</taxon>
        <taxon>rosids</taxon>
        <taxon>fabids</taxon>
        <taxon>Fagales</taxon>
        <taxon>Fagaceae</taxon>
        <taxon>Lithocarpus</taxon>
    </lineage>
</organism>
<evidence type="ECO:0000256" key="6">
    <source>
        <dbReference type="ARBA" id="ARBA00023242"/>
    </source>
</evidence>
<accession>A0AAW2E660</accession>
<dbReference type="GO" id="GO:0005634">
    <property type="term" value="C:nucleus"/>
    <property type="evidence" value="ECO:0007669"/>
    <property type="project" value="UniProtKB-SubCell"/>
</dbReference>
<dbReference type="PANTHER" id="PTHR16223">
    <property type="entry name" value="TRANSCRIPTION FACTOR BHLH83-RELATED"/>
    <property type="match status" value="1"/>
</dbReference>
<evidence type="ECO:0000259" key="8">
    <source>
        <dbReference type="PROSITE" id="PS50888"/>
    </source>
</evidence>
<name>A0AAW2E660_9ROSI</name>
<keyword evidence="10" id="KW-1185">Reference proteome</keyword>
<dbReference type="InterPro" id="IPR011598">
    <property type="entry name" value="bHLH_dom"/>
</dbReference>
<evidence type="ECO:0000256" key="1">
    <source>
        <dbReference type="ARBA" id="ARBA00004123"/>
    </source>
</evidence>
<keyword evidence="3" id="KW-0805">Transcription regulation</keyword>
<evidence type="ECO:0000256" key="2">
    <source>
        <dbReference type="ARBA" id="ARBA00011738"/>
    </source>
</evidence>
<dbReference type="PANTHER" id="PTHR16223:SF56">
    <property type="entry name" value="TRANSCRIPTION FACTOR BHLH110"/>
    <property type="match status" value="1"/>
</dbReference>
<dbReference type="Proteomes" id="UP001459277">
    <property type="component" value="Unassembled WGS sequence"/>
</dbReference>
<evidence type="ECO:0000313" key="9">
    <source>
        <dbReference type="EMBL" id="KAL0017123.1"/>
    </source>
</evidence>
<dbReference type="GO" id="GO:0046983">
    <property type="term" value="F:protein dimerization activity"/>
    <property type="evidence" value="ECO:0007669"/>
    <property type="project" value="InterPro"/>
</dbReference>
<dbReference type="SUPFAM" id="SSF47459">
    <property type="entry name" value="HLH, helix-loop-helix DNA-binding domain"/>
    <property type="match status" value="1"/>
</dbReference>
<keyword evidence="6" id="KW-0539">Nucleus</keyword>
<sequence>MDGLAVKAKVGLFEEAGVAGGFEAEELRGASGVEVANSVGEEREDVGVGAEGGGLGWRECDGEAVEDGKVGVENGGGLGGRDVGGGEERSVRVSVSGEDGGFGVWVDLDYEGFGFGSGCGRGCGGSEIIIMESANLHHQHQLPDQLVGSSSLANPTYYGVGSNHAAWTPNVTLNNNFNSNFDGVFSNPRESKQDNDILAPCLNNSLVQDLGFYWLSNAGSSNSQSAHDLKIKEEHSESFRKYTELLHSSSEDYHFSPTSHIKNERNDLSEKLWLKTISTKGFYSNAQNCSSFGGGAMPSRGNFSQIYPSINISNWNQSPSSSEISSSLDMNLQALNLLTPERYSGSFSQPSHDSLGFFKASPSFGLDHMHMQQLTHRPSFSPNNISPFTNRITEEKRPSSLMEAKTAQAASKKSRLEPRASCPPFKVRKEKLGDRIAALQQLVAPFGKTDTASVLMEAIGYIKFLHNQIETLSVPYMKSSRNKACRTMQVGSVDDGNEEQKRDLRSRGLSLVPLSCMSYVTGDSGGGGIWPQPNYGGGGT</sequence>
<evidence type="ECO:0000256" key="3">
    <source>
        <dbReference type="ARBA" id="ARBA00023015"/>
    </source>
</evidence>
<dbReference type="FunFam" id="4.10.280.10:FF:000032">
    <property type="entry name" value="Transcription factor bHLH123 family"/>
    <property type="match status" value="1"/>
</dbReference>
<comment type="subcellular location">
    <subcellularLocation>
        <location evidence="1">Nucleus</location>
    </subcellularLocation>
</comment>
<dbReference type="Gene3D" id="4.10.280.10">
    <property type="entry name" value="Helix-loop-helix DNA-binding domain"/>
    <property type="match status" value="1"/>
</dbReference>
<dbReference type="PROSITE" id="PS50888">
    <property type="entry name" value="BHLH"/>
    <property type="match status" value="1"/>
</dbReference>
<dbReference type="EMBL" id="JAZDWU010000001">
    <property type="protein sequence ID" value="KAL0017123.1"/>
    <property type="molecule type" value="Genomic_DNA"/>
</dbReference>
<keyword evidence="5" id="KW-0804">Transcription</keyword>
<dbReference type="InterPro" id="IPR036638">
    <property type="entry name" value="HLH_DNA-bd_sf"/>
</dbReference>
<feature type="region of interest" description="Disordered" evidence="7">
    <location>
        <begin position="68"/>
        <end position="87"/>
    </location>
</feature>
<dbReference type="InterPro" id="IPR045843">
    <property type="entry name" value="IND-like"/>
</dbReference>
<feature type="domain" description="BHLH" evidence="8">
    <location>
        <begin position="416"/>
        <end position="465"/>
    </location>
</feature>
<evidence type="ECO:0000313" key="10">
    <source>
        <dbReference type="Proteomes" id="UP001459277"/>
    </source>
</evidence>
<protein>
    <recommendedName>
        <fullName evidence="8">BHLH domain-containing protein</fullName>
    </recommendedName>
</protein>
<keyword evidence="4" id="KW-0238">DNA-binding</keyword>
<evidence type="ECO:0000256" key="7">
    <source>
        <dbReference type="SAM" id="MobiDB-lite"/>
    </source>
</evidence>
<comment type="caution">
    <text evidence="9">The sequence shown here is derived from an EMBL/GenBank/DDBJ whole genome shotgun (WGS) entry which is preliminary data.</text>
</comment>
<evidence type="ECO:0000256" key="4">
    <source>
        <dbReference type="ARBA" id="ARBA00023125"/>
    </source>
</evidence>
<dbReference type="AlphaFoldDB" id="A0AAW2E660"/>
<reference evidence="9 10" key="1">
    <citation type="submission" date="2024-01" db="EMBL/GenBank/DDBJ databases">
        <title>A telomere-to-telomere, gap-free genome of sweet tea (Lithocarpus litseifolius).</title>
        <authorList>
            <person name="Zhou J."/>
        </authorList>
    </citation>
    <scope>NUCLEOTIDE SEQUENCE [LARGE SCALE GENOMIC DNA]</scope>
    <source>
        <strain evidence="9">Zhou-2022a</strain>
        <tissue evidence="9">Leaf</tissue>
    </source>
</reference>
<comment type="subunit">
    <text evidence="2">Homodimer.</text>
</comment>
<dbReference type="CDD" id="cd11393">
    <property type="entry name" value="bHLH_AtbHLH_like"/>
    <property type="match status" value="1"/>
</dbReference>
<gene>
    <name evidence="9" type="ORF">SO802_004192</name>
</gene>